<evidence type="ECO:0000259" key="8">
    <source>
        <dbReference type="Pfam" id="PF20684"/>
    </source>
</evidence>
<dbReference type="InterPro" id="IPR052337">
    <property type="entry name" value="SAT4-like"/>
</dbReference>
<comment type="similarity">
    <text evidence="5">Belongs to the SAT4 family.</text>
</comment>
<feature type="transmembrane region" description="Helical" evidence="7">
    <location>
        <begin position="23"/>
        <end position="43"/>
    </location>
</feature>
<dbReference type="AlphaFoldDB" id="A0A4R8RW77"/>
<dbReference type="PANTHER" id="PTHR33048">
    <property type="entry name" value="PTH11-LIKE INTEGRAL MEMBRANE PROTEIN (AFU_ORTHOLOGUE AFUA_5G11245)"/>
    <property type="match status" value="1"/>
</dbReference>
<dbReference type="GO" id="GO:0016020">
    <property type="term" value="C:membrane"/>
    <property type="evidence" value="ECO:0007669"/>
    <property type="project" value="UniProtKB-SubCell"/>
</dbReference>
<feature type="region of interest" description="Disordered" evidence="6">
    <location>
        <begin position="352"/>
        <end position="401"/>
    </location>
</feature>
<evidence type="ECO:0000313" key="10">
    <source>
        <dbReference type="Proteomes" id="UP000295703"/>
    </source>
</evidence>
<accession>A0A4R8RW77</accession>
<feature type="compositionally biased region" description="Acidic residues" evidence="6">
    <location>
        <begin position="366"/>
        <end position="375"/>
    </location>
</feature>
<feature type="domain" description="Rhodopsin" evidence="8">
    <location>
        <begin position="36"/>
        <end position="298"/>
    </location>
</feature>
<gene>
    <name evidence="9" type="ORF">CTRI78_v000383</name>
</gene>
<dbReference type="InterPro" id="IPR049326">
    <property type="entry name" value="Rhodopsin_dom_fungi"/>
</dbReference>
<evidence type="ECO:0000256" key="4">
    <source>
        <dbReference type="ARBA" id="ARBA00023136"/>
    </source>
</evidence>
<dbReference type="Proteomes" id="UP000295703">
    <property type="component" value="Unassembled WGS sequence"/>
</dbReference>
<dbReference type="EMBL" id="RYZW01000002">
    <property type="protein sequence ID" value="TDZ74941.1"/>
    <property type="molecule type" value="Genomic_DNA"/>
</dbReference>
<dbReference type="PANTHER" id="PTHR33048:SF47">
    <property type="entry name" value="INTEGRAL MEMBRANE PROTEIN-RELATED"/>
    <property type="match status" value="1"/>
</dbReference>
<protein>
    <recommendedName>
        <fullName evidence="8">Rhodopsin domain-containing protein</fullName>
    </recommendedName>
</protein>
<keyword evidence="10" id="KW-1185">Reference proteome</keyword>
<feature type="transmembrane region" description="Helical" evidence="7">
    <location>
        <begin position="144"/>
        <end position="165"/>
    </location>
</feature>
<evidence type="ECO:0000256" key="5">
    <source>
        <dbReference type="ARBA" id="ARBA00038359"/>
    </source>
</evidence>
<evidence type="ECO:0000256" key="7">
    <source>
        <dbReference type="SAM" id="Phobius"/>
    </source>
</evidence>
<comment type="caution">
    <text evidence="9">The sequence shown here is derived from an EMBL/GenBank/DDBJ whole genome shotgun (WGS) entry which is preliminary data.</text>
</comment>
<feature type="transmembrane region" description="Helical" evidence="7">
    <location>
        <begin position="239"/>
        <end position="261"/>
    </location>
</feature>
<feature type="transmembrane region" description="Helical" evidence="7">
    <location>
        <begin position="55"/>
        <end position="75"/>
    </location>
</feature>
<evidence type="ECO:0000313" key="9">
    <source>
        <dbReference type="EMBL" id="TDZ74941.1"/>
    </source>
</evidence>
<keyword evidence="4 7" id="KW-0472">Membrane</keyword>
<sequence>MSALGSGQLENFLRRDDGFLREMWSWFAAGSVVVILRFAVRIRMAGLKGLRGDDFFMLVGCVMYTICFVMIDLVYRYGTNVDITAEQIDLLSRDEVARLVEGSKFQQVAWYSYTAYLWSMKGSLLFFYKRLTFDVWQHASVLRYITWFTVASYVVVVGTVTFGCVPFQDNWGVRPLPSKKCVFKPQNLLVTTFLSESQNPQSQRMPSPTCVPDVLTDAAILSLPLPVLKEIRVSLYKKMFIAVLICSGLFVIAAAIMRVAVTLGSAPSTITVNRWGVVECEIGLMAINAPILRPLFSRRFWQWHYQPPRRESNPMMSVKGSRTTIGRRRRVLKEDSLLGWMSAARSRVATVVGTRRGASPSRVDEETGEIAEEQELEHLQKDGRRFGRRASGILQERGSFG</sequence>
<evidence type="ECO:0000256" key="2">
    <source>
        <dbReference type="ARBA" id="ARBA00022692"/>
    </source>
</evidence>
<dbReference type="STRING" id="5466.A0A4R8RW77"/>
<organism evidence="9 10">
    <name type="scientific">Colletotrichum trifolii</name>
    <dbReference type="NCBI Taxonomy" id="5466"/>
    <lineage>
        <taxon>Eukaryota</taxon>
        <taxon>Fungi</taxon>
        <taxon>Dikarya</taxon>
        <taxon>Ascomycota</taxon>
        <taxon>Pezizomycotina</taxon>
        <taxon>Sordariomycetes</taxon>
        <taxon>Hypocreomycetidae</taxon>
        <taxon>Glomerellales</taxon>
        <taxon>Glomerellaceae</taxon>
        <taxon>Colletotrichum</taxon>
        <taxon>Colletotrichum orbiculare species complex</taxon>
    </lineage>
</organism>
<evidence type="ECO:0000256" key="1">
    <source>
        <dbReference type="ARBA" id="ARBA00004141"/>
    </source>
</evidence>
<name>A0A4R8RW77_COLTR</name>
<evidence type="ECO:0000256" key="6">
    <source>
        <dbReference type="SAM" id="MobiDB-lite"/>
    </source>
</evidence>
<evidence type="ECO:0000256" key="3">
    <source>
        <dbReference type="ARBA" id="ARBA00022989"/>
    </source>
</evidence>
<keyword evidence="3 7" id="KW-1133">Transmembrane helix</keyword>
<reference evidence="9 10" key="1">
    <citation type="submission" date="2018-12" db="EMBL/GenBank/DDBJ databases">
        <title>Genome sequence and assembly of Colletotrichum trifolii.</title>
        <authorList>
            <person name="Gan P."/>
            <person name="Shirasu K."/>
        </authorList>
    </citation>
    <scope>NUCLEOTIDE SEQUENCE [LARGE SCALE GENOMIC DNA]</scope>
    <source>
        <strain evidence="9 10">543-2</strain>
    </source>
</reference>
<feature type="compositionally biased region" description="Basic and acidic residues" evidence="6">
    <location>
        <begin position="376"/>
        <end position="385"/>
    </location>
</feature>
<comment type="subcellular location">
    <subcellularLocation>
        <location evidence="1">Membrane</location>
        <topology evidence="1">Multi-pass membrane protein</topology>
    </subcellularLocation>
</comment>
<dbReference type="Pfam" id="PF20684">
    <property type="entry name" value="Fung_rhodopsin"/>
    <property type="match status" value="1"/>
</dbReference>
<proteinExistence type="inferred from homology"/>
<keyword evidence="2 7" id="KW-0812">Transmembrane</keyword>